<evidence type="ECO:0000313" key="2">
    <source>
        <dbReference type="Proteomes" id="UP000198901"/>
    </source>
</evidence>
<sequence>MNMRNPLLVFALAWGLTLSVAAQQRRLEIPIPSTSASIFTIPVGKEGVMLLTQTGKNSYHVDRFDTNMDRSWSVDGTITEGLEYVTYSYDGRNVYLLFSRSKSNVYEVIKVYVGPGFTEKFEIHSVDKMEISQFKAFNDGIYIAGIVREQPILSYTNLQTRQNRLLNATFKGQAEVQAIDVDSVTNRVNVTYCVRKSRDYSIVVKSFDDVGKQLSEIVVTPDEDYALLDGRLSVLPDGTQLMVGTYGFRNMQSPTKGRIVQGLYICKVTENEVLPLKYYSFTDFKNFYSYLSPRDLERRERQIARKKEKGSDYKVNTQLLLHDVIQKDGQLIIVAEAFQATFRNQSNPWGYGGGPWGYGPGGGGFYPGWGWGMYSLNPWYFGNRGLYNNGSQIFDGWQYTHAIVAGINQQGAIVWDNSFEIDQTKSMTLKEKVKVNLQNDQLTMVYSDRGRLLSKSIKGDMVLENGTAQAIATGSAGDKIRRQGTDNLDYWYDNYFLAWGFQRITNDADGRRTVFYLNKVAY</sequence>
<accession>A0A1G9S1H5</accession>
<evidence type="ECO:0000313" key="1">
    <source>
        <dbReference type="EMBL" id="SDM29120.1"/>
    </source>
</evidence>
<name>A0A1G9S1H5_9BACT</name>
<dbReference type="AlphaFoldDB" id="A0A1G9S1H5"/>
<gene>
    <name evidence="1" type="ORF">SAMN04488090_3132</name>
</gene>
<organism evidence="1 2">
    <name type="scientific">Siphonobacter aquaeclarae</name>
    <dbReference type="NCBI Taxonomy" id="563176"/>
    <lineage>
        <taxon>Bacteria</taxon>
        <taxon>Pseudomonadati</taxon>
        <taxon>Bacteroidota</taxon>
        <taxon>Cytophagia</taxon>
        <taxon>Cytophagales</taxon>
        <taxon>Cytophagaceae</taxon>
        <taxon>Siphonobacter</taxon>
    </lineage>
</organism>
<dbReference type="CDD" id="cd15482">
    <property type="entry name" value="Sialidase_non-viral"/>
    <property type="match status" value="1"/>
</dbReference>
<reference evidence="1 2" key="1">
    <citation type="submission" date="2016-10" db="EMBL/GenBank/DDBJ databases">
        <authorList>
            <person name="de Groot N.N."/>
        </authorList>
    </citation>
    <scope>NUCLEOTIDE SEQUENCE [LARGE SCALE GENOMIC DNA]</scope>
    <source>
        <strain evidence="1 2">DSM 21668</strain>
    </source>
</reference>
<keyword evidence="2" id="KW-1185">Reference proteome</keyword>
<dbReference type="EMBL" id="FNGS01000005">
    <property type="protein sequence ID" value="SDM29120.1"/>
    <property type="molecule type" value="Genomic_DNA"/>
</dbReference>
<proteinExistence type="predicted"/>
<dbReference type="STRING" id="563176.SAMN04488090_3132"/>
<protein>
    <submittedName>
        <fullName evidence="1">Uncharacterized protein</fullName>
    </submittedName>
</protein>
<dbReference type="Proteomes" id="UP000198901">
    <property type="component" value="Unassembled WGS sequence"/>
</dbReference>